<dbReference type="AlphaFoldDB" id="A0A378J7D3"/>
<dbReference type="EMBL" id="UGOB01000001">
    <property type="protein sequence ID" value="STX43535.1"/>
    <property type="molecule type" value="Genomic_DNA"/>
</dbReference>
<name>A0A378J7D3_9GAMM</name>
<evidence type="ECO:0000313" key="2">
    <source>
        <dbReference type="EMBL" id="STX43535.1"/>
    </source>
</evidence>
<proteinExistence type="predicted"/>
<sequence length="54" mass="6299">MLEKQLKVRTVMHSCYNLRYALEMKLLVFTHIIFNKTFEKPSSSCAIAILPKIV</sequence>
<accession>A0A378J7D3</accession>
<evidence type="ECO:0000313" key="4">
    <source>
        <dbReference type="Proteomes" id="UP000254476"/>
    </source>
</evidence>
<dbReference type="EMBL" id="LNYE01000022">
    <property type="protein sequence ID" value="KTD10615.1"/>
    <property type="molecule type" value="Genomic_DNA"/>
</dbReference>
<dbReference type="Proteomes" id="UP000054691">
    <property type="component" value="Unassembled WGS sequence"/>
</dbReference>
<evidence type="ECO:0000313" key="3">
    <source>
        <dbReference type="Proteomes" id="UP000054691"/>
    </source>
</evidence>
<protein>
    <submittedName>
        <fullName evidence="2">Uncharacterized protein</fullName>
    </submittedName>
</protein>
<reference evidence="2 4" key="2">
    <citation type="submission" date="2018-06" db="EMBL/GenBank/DDBJ databases">
        <authorList>
            <consortium name="Pathogen Informatics"/>
            <person name="Doyle S."/>
        </authorList>
    </citation>
    <scope>NUCLEOTIDE SEQUENCE [LARGE SCALE GENOMIC DNA]</scope>
    <source>
        <strain evidence="2 4">NCTC12388</strain>
    </source>
</reference>
<dbReference type="STRING" id="45066.Lgra_1581"/>
<evidence type="ECO:0000313" key="1">
    <source>
        <dbReference type="EMBL" id="KTD10615.1"/>
    </source>
</evidence>
<gene>
    <name evidence="1" type="ORF">Lgra_1581</name>
    <name evidence="2" type="ORF">NCTC12388_01110</name>
</gene>
<organism evidence="2 4">
    <name type="scientific">Legionella gratiana</name>
    <dbReference type="NCBI Taxonomy" id="45066"/>
    <lineage>
        <taxon>Bacteria</taxon>
        <taxon>Pseudomonadati</taxon>
        <taxon>Pseudomonadota</taxon>
        <taxon>Gammaproteobacteria</taxon>
        <taxon>Legionellales</taxon>
        <taxon>Legionellaceae</taxon>
        <taxon>Legionella</taxon>
    </lineage>
</organism>
<dbReference type="Proteomes" id="UP000254476">
    <property type="component" value="Unassembled WGS sequence"/>
</dbReference>
<reference evidence="1 3" key="1">
    <citation type="submission" date="2015-11" db="EMBL/GenBank/DDBJ databases">
        <title>Genomic analysis of 38 Legionella species identifies large and diverse effector repertoires.</title>
        <authorList>
            <person name="Burstein D."/>
            <person name="Amaro F."/>
            <person name="Zusman T."/>
            <person name="Lifshitz Z."/>
            <person name="Cohen O."/>
            <person name="Gilbert J.A."/>
            <person name="Pupko T."/>
            <person name="Shuman H.A."/>
            <person name="Segal G."/>
        </authorList>
    </citation>
    <scope>NUCLEOTIDE SEQUENCE [LARGE SCALE GENOMIC DNA]</scope>
    <source>
        <strain evidence="1 3">Lyon 8420412</strain>
    </source>
</reference>
<keyword evidence="3" id="KW-1185">Reference proteome</keyword>